<evidence type="ECO:0000256" key="5">
    <source>
        <dbReference type="ARBA" id="ARBA00022454"/>
    </source>
</evidence>
<sequence>MEGVKTLSLSELIHRSLPVTGTLSLQARSSNVSKTVTPITCISSHKKRKSSYTSANEASDGLTHLGSEKNPRILEFLHYPAIITGTVNLWTNGSSYNLCSMKDCFSFTDSESRTICCAILNLNLDIIGKIINVTSWNFIPSKCTGGFLEIIEWKPIEPSLYNNSDCDDDLLSFRLASAYNGDRLIGSSGNGKSRISGQLVSISPVFVVPCEAEDGASKAQEIQYCSKIQQNFEKLLSTASIKAPKRLKLNSSKSLNGLEDVKAVRGAETTSGFLVELLVCNCISCRKEKSLGTHIYDPSNDPSHVFSLKSLFVYFCGAAVVWRPVFLSLNGKLISFVGLKKKMVVVGKGEAYPMYVTTQETVIHLSPSLSGRRAFPFKGCEISFMLRRETISFGKGIISNYTGRVTGTYMQGMVVELDSTVWLVLTDQLIPPVHALRVGALISLWNVHFIRPNFSWLNILVLGACVKTNMAVQSFSPYGSSCPLRSQAQSLLGKFIESQAFSARFWVLLIISCFRKKFDGFLSGKDILGTRTHEGLVQRYATSHLSTSALRHKLGIFKEFCENDCCYSTTECGITSMELVPPFSNFISHSEALWMTFSSQKQKGIGNNEIDDSVLPSSNHGRFTRRIISSRDLGIVLMGFLQVSPSSGRLQLIDATGAIDAVIPDLVPNMDRPIIYEVRDYKLVMEGSTIKMDSIEVYKDESFSCKSIFGRVVQKRKLDYLTVYVHFYLKRTTNIIAPTHMSKCLTKIDDVKDRKDRMFHLLLVTHKFPVTQTLQDEPNTSKKSRFCAEAVVLPYDLFLPGGFRESQISESTFAFRNSLLESSEGFIGPPSFHESKCALPSDRKEDIIVCERASSDSVQDCQQDVLHGNCHFPSCDFGSGENISYLDSSLGIACSLLFRRVFYFAPVSGTLFRRSDVKDKVLGDSNVRMVLLEFGSDSLFEYELLDIGQYVIMDYVEAQLVCSGKHIMEYPSCPKILVTSQTPLWSLSICGCCCPYPKSVLSLYKEITLGESFKNSLPFQHCQDHATCGSSSDVILHMPHDVNHQVKEEFRAAEDIFVLSTKSEEFFSKSTDIPAIPFQISLASGRTSECRLPQGELISFFGEVTDVHPLDGKYVDSGIHFGSECLKNVSKFRGFHERGTCIHVFVDPYVVRLHGNFSKHAYPLGLGPGAVAYFHRVLFSNSYGRRELLFVPVSFISIIAVKEVDHCYNGSCLLEINNQRNNIEFQRVPLPSSISQSFQSLDTTIVGLHGKVVAVHTLSLVEHVQNHKRHRSRKQARIPLVKIPRACFIFEDGSAWCSCWATEERAAVMLGLKETSRKAFDVRGLRSARSNKHQLSVGYLLSRMLKKHKRITVRNLGSPCDKYFLEFSFTVGSDKILSIEDQSLLKFIMLNACRGSMLRVVGSTVGSDGLGMMENELMEMQVPLQQEASIWAREVEFVNHLEEARNTFNEITSKQNFRL</sequence>
<dbReference type="OMA" id="IILNACW"/>
<dbReference type="KEGG" id="atr:18438286"/>
<dbReference type="GO" id="GO:0010833">
    <property type="term" value="P:telomere maintenance via telomere lengthening"/>
    <property type="evidence" value="ECO:0000318"/>
    <property type="project" value="GO_Central"/>
</dbReference>
<keyword evidence="8" id="KW-0539">Nucleus</keyword>
<reference evidence="10" key="1">
    <citation type="journal article" date="2013" name="Science">
        <title>The Amborella genome and the evolution of flowering plants.</title>
        <authorList>
            <consortium name="Amborella Genome Project"/>
        </authorList>
    </citation>
    <scope>NUCLEOTIDE SEQUENCE [LARGE SCALE GENOMIC DNA]</scope>
</reference>
<dbReference type="GO" id="GO:1990879">
    <property type="term" value="C:CST complex"/>
    <property type="evidence" value="ECO:0000318"/>
    <property type="project" value="GO_Central"/>
</dbReference>
<evidence type="ECO:0000256" key="2">
    <source>
        <dbReference type="ARBA" id="ARBA00004574"/>
    </source>
</evidence>
<evidence type="ECO:0000313" key="9">
    <source>
        <dbReference type="EMBL" id="ERN10120.1"/>
    </source>
</evidence>
<evidence type="ECO:0000256" key="6">
    <source>
        <dbReference type="ARBA" id="ARBA00022895"/>
    </source>
</evidence>
<evidence type="ECO:0000256" key="7">
    <source>
        <dbReference type="ARBA" id="ARBA00023125"/>
    </source>
</evidence>
<keyword evidence="6" id="KW-0779">Telomere</keyword>
<keyword evidence="10" id="KW-1185">Reference proteome</keyword>
<dbReference type="Gramene" id="ERN10120">
    <property type="protein sequence ID" value="ERN10120"/>
    <property type="gene ID" value="AMTR_s00169p00027470"/>
</dbReference>
<name>W1PS92_AMBTC</name>
<proteinExistence type="inferred from homology"/>
<evidence type="ECO:0000256" key="3">
    <source>
        <dbReference type="ARBA" id="ARBA00006332"/>
    </source>
</evidence>
<dbReference type="PANTHER" id="PTHR14865">
    <property type="entry name" value="CST COMPLEX SUBUNIT CTC1"/>
    <property type="match status" value="1"/>
</dbReference>
<comment type="similarity">
    <text evidence="3">Belongs to the CTC1 family.</text>
</comment>
<evidence type="ECO:0000256" key="4">
    <source>
        <dbReference type="ARBA" id="ARBA00016175"/>
    </source>
</evidence>
<keyword evidence="7" id="KW-0238">DNA-binding</keyword>
<comment type="subcellular location">
    <subcellularLocation>
        <location evidence="2">Chromosome</location>
        <location evidence="2">Telomere</location>
    </subcellularLocation>
    <subcellularLocation>
        <location evidence="1">Nucleus</location>
    </subcellularLocation>
</comment>
<dbReference type="GO" id="GO:0042162">
    <property type="term" value="F:telomeric DNA binding"/>
    <property type="evidence" value="ECO:0000318"/>
    <property type="project" value="GO_Central"/>
</dbReference>
<protein>
    <recommendedName>
        <fullName evidence="4">CST complex subunit CTC1</fullName>
    </recommendedName>
</protein>
<dbReference type="InterPro" id="IPR028262">
    <property type="entry name" value="CTC1_plant"/>
</dbReference>
<dbReference type="GO" id="GO:0045740">
    <property type="term" value="P:positive regulation of DNA replication"/>
    <property type="evidence" value="ECO:0000318"/>
    <property type="project" value="GO_Central"/>
</dbReference>
<evidence type="ECO:0000313" key="10">
    <source>
        <dbReference type="Proteomes" id="UP000017836"/>
    </source>
</evidence>
<gene>
    <name evidence="9" type="ORF">AMTR_s00169p00027470</name>
</gene>
<dbReference type="eggNOG" id="ENOG502QU1G">
    <property type="taxonomic scope" value="Eukaryota"/>
</dbReference>
<evidence type="ECO:0000256" key="1">
    <source>
        <dbReference type="ARBA" id="ARBA00004123"/>
    </source>
</evidence>
<dbReference type="OrthoDB" id="2314520at2759"/>
<organism evidence="9 10">
    <name type="scientific">Amborella trichopoda</name>
    <dbReference type="NCBI Taxonomy" id="13333"/>
    <lineage>
        <taxon>Eukaryota</taxon>
        <taxon>Viridiplantae</taxon>
        <taxon>Streptophyta</taxon>
        <taxon>Embryophyta</taxon>
        <taxon>Tracheophyta</taxon>
        <taxon>Spermatophyta</taxon>
        <taxon>Magnoliopsida</taxon>
        <taxon>Amborellales</taxon>
        <taxon>Amborellaceae</taxon>
        <taxon>Amborella</taxon>
    </lineage>
</organism>
<dbReference type="STRING" id="13333.W1PS92"/>
<dbReference type="GO" id="GO:0003697">
    <property type="term" value="F:single-stranded DNA binding"/>
    <property type="evidence" value="ECO:0000318"/>
    <property type="project" value="GO_Central"/>
</dbReference>
<dbReference type="PANTHER" id="PTHR14865:SF2">
    <property type="entry name" value="CST COMPLEX SUBUNIT CTC1"/>
    <property type="match status" value="1"/>
</dbReference>
<evidence type="ECO:0000256" key="8">
    <source>
        <dbReference type="ARBA" id="ARBA00023242"/>
    </source>
</evidence>
<dbReference type="Pfam" id="PF15491">
    <property type="entry name" value="CTC1_2"/>
    <property type="match status" value="1"/>
</dbReference>
<dbReference type="InterPro" id="IPR042617">
    <property type="entry name" value="CTC1-like"/>
</dbReference>
<accession>W1PS92</accession>
<dbReference type="EMBL" id="KI392972">
    <property type="protein sequence ID" value="ERN10120.1"/>
    <property type="molecule type" value="Genomic_DNA"/>
</dbReference>
<dbReference type="Proteomes" id="UP000017836">
    <property type="component" value="Unassembled WGS sequence"/>
</dbReference>
<dbReference type="HOGENOM" id="CLU_007944_0_0_1"/>
<keyword evidence="5" id="KW-0158">Chromosome</keyword>